<dbReference type="PROSITE" id="PS00583">
    <property type="entry name" value="PFKB_KINASES_1"/>
    <property type="match status" value="1"/>
</dbReference>
<keyword evidence="2 4" id="KW-0418">Kinase</keyword>
<gene>
    <name evidence="4" type="primary">adoK</name>
    <name evidence="4" type="ORF">LMG18096_04692</name>
</gene>
<comment type="caution">
    <text evidence="4">The sequence shown here is derived from an EMBL/GenBank/DDBJ whole genome shotgun (WGS) entry which is preliminary data.</text>
</comment>
<dbReference type="Gene3D" id="3.40.1190.20">
    <property type="match status" value="1"/>
</dbReference>
<dbReference type="Proteomes" id="UP001189663">
    <property type="component" value="Unassembled WGS sequence"/>
</dbReference>
<organism evidence="4 5">
    <name type="scientific">Ralstonia holmesii</name>
    <dbReference type="NCBI Taxonomy" id="3058602"/>
    <lineage>
        <taxon>Bacteria</taxon>
        <taxon>Pseudomonadati</taxon>
        <taxon>Pseudomonadota</taxon>
        <taxon>Betaproteobacteria</taxon>
        <taxon>Burkholderiales</taxon>
        <taxon>Burkholderiaceae</taxon>
        <taxon>Ralstonia</taxon>
    </lineage>
</organism>
<evidence type="ECO:0000259" key="3">
    <source>
        <dbReference type="Pfam" id="PF00294"/>
    </source>
</evidence>
<evidence type="ECO:0000313" key="5">
    <source>
        <dbReference type="Proteomes" id="UP001189663"/>
    </source>
</evidence>
<evidence type="ECO:0000313" key="4">
    <source>
        <dbReference type="EMBL" id="CAJ0805852.1"/>
    </source>
</evidence>
<dbReference type="PANTHER" id="PTHR10584">
    <property type="entry name" value="SUGAR KINASE"/>
    <property type="match status" value="1"/>
</dbReference>
<keyword evidence="1 4" id="KW-0808">Transferase</keyword>
<dbReference type="AlphaFoldDB" id="A0ABC8QIB0"/>
<dbReference type="EC" id="2.7.1.20" evidence="4"/>
<feature type="domain" description="Carbohydrate kinase PfkB" evidence="3">
    <location>
        <begin position="52"/>
        <end position="316"/>
    </location>
</feature>
<dbReference type="Pfam" id="PF00294">
    <property type="entry name" value="PfkB"/>
    <property type="match status" value="1"/>
</dbReference>
<evidence type="ECO:0000256" key="2">
    <source>
        <dbReference type="ARBA" id="ARBA00022777"/>
    </source>
</evidence>
<dbReference type="CDD" id="cd01942">
    <property type="entry name" value="ribokinase_group_A"/>
    <property type="match status" value="1"/>
</dbReference>
<accession>A0ABC8QIB0</accession>
<name>A0ABC8QIB0_9RALS</name>
<protein>
    <submittedName>
        <fullName evidence="4">Adenosine kinase</fullName>
        <ecNumber evidence="4">2.7.1.20</ecNumber>
    </submittedName>
</protein>
<dbReference type="PANTHER" id="PTHR10584:SF166">
    <property type="entry name" value="RIBOKINASE"/>
    <property type="match status" value="1"/>
</dbReference>
<dbReference type="InterPro" id="IPR002173">
    <property type="entry name" value="Carboh/pur_kinase_PfkB_CS"/>
</dbReference>
<reference evidence="4 5" key="1">
    <citation type="submission" date="2023-07" db="EMBL/GenBank/DDBJ databases">
        <authorList>
            <person name="Peeters C."/>
        </authorList>
    </citation>
    <scope>NUCLEOTIDE SEQUENCE [LARGE SCALE GENOMIC DNA]</scope>
    <source>
        <strain evidence="4 5">LMG 18096</strain>
    </source>
</reference>
<dbReference type="GO" id="GO:0004001">
    <property type="term" value="F:adenosine kinase activity"/>
    <property type="evidence" value="ECO:0007669"/>
    <property type="project" value="UniProtKB-EC"/>
</dbReference>
<dbReference type="SUPFAM" id="SSF53613">
    <property type="entry name" value="Ribokinase-like"/>
    <property type="match status" value="1"/>
</dbReference>
<dbReference type="InterPro" id="IPR029056">
    <property type="entry name" value="Ribokinase-like"/>
</dbReference>
<sequence length="337" mass="36721">METGFRSLFHHTAVHWAAVSYLECFNMASVICGSVAYDTIMTFDGHFREHILPDKIHILNVSFLVPTMRREFGGCAGNIAFTLKMLGGDPIIMGTVGQDAGPYLDYLQKLGISTAHVTEVPDTFTAQAMITTDRDNNQITAFHPGAMSHSSINSVKNALPARLGLVGPDSREGMLHHAKQFAESGVPFIFDLGQAMPLFDGADLRHFVELASYVVVNDYEAQVMLSRTGYSAAELAQRVEAYIVTRGEEGAEIYAGGKQYTIPAVPAERVVDPTGCGDAFRGGLLYGIENGLDWDTTGRLASLMGSLKIACQGPQNHGLPVDEIARRFESAFGYRYQ</sequence>
<dbReference type="InterPro" id="IPR011611">
    <property type="entry name" value="PfkB_dom"/>
</dbReference>
<proteinExistence type="predicted"/>
<evidence type="ECO:0000256" key="1">
    <source>
        <dbReference type="ARBA" id="ARBA00022679"/>
    </source>
</evidence>
<dbReference type="EMBL" id="CATZAT010000017">
    <property type="protein sequence ID" value="CAJ0805852.1"/>
    <property type="molecule type" value="Genomic_DNA"/>
</dbReference>
<keyword evidence="5" id="KW-1185">Reference proteome</keyword>